<dbReference type="GO" id="GO:0008483">
    <property type="term" value="F:transaminase activity"/>
    <property type="evidence" value="ECO:0007669"/>
    <property type="project" value="UniProtKB-KW"/>
</dbReference>
<organism evidence="8 9">
    <name type="scientific">Pseudomonas putida</name>
    <name type="common">Arthrobacter siderocapsulatus</name>
    <dbReference type="NCBI Taxonomy" id="303"/>
    <lineage>
        <taxon>Bacteria</taxon>
        <taxon>Pseudomonadati</taxon>
        <taxon>Pseudomonadota</taxon>
        <taxon>Gammaproteobacteria</taxon>
        <taxon>Pseudomonadales</taxon>
        <taxon>Pseudomonadaceae</taxon>
        <taxon>Pseudomonas</taxon>
    </lineage>
</organism>
<dbReference type="OrthoDB" id="9803354at2"/>
<dbReference type="PANTHER" id="PTHR46383">
    <property type="entry name" value="ASPARTATE AMINOTRANSFERASE"/>
    <property type="match status" value="1"/>
</dbReference>
<dbReference type="InterPro" id="IPR004838">
    <property type="entry name" value="NHTrfase_class1_PyrdxlP-BS"/>
</dbReference>
<dbReference type="RefSeq" id="WP_103447503.1">
    <property type="nucleotide sequence ID" value="NZ_MINH01000019.1"/>
</dbReference>
<keyword evidence="3 6" id="KW-0032">Aminotransferase</keyword>
<dbReference type="InterPro" id="IPR050596">
    <property type="entry name" value="AspAT/PAT-like"/>
</dbReference>
<dbReference type="SUPFAM" id="SSF53383">
    <property type="entry name" value="PLP-dependent transferases"/>
    <property type="match status" value="1"/>
</dbReference>
<sequence>MHYSTLTQRIAGEAVAAWDIHYQAQALRRDGREIFLLSMGDPDFDTPAPVVDAAIASLQRGETHYSDVHGSLALRQAIARRTGTQVSADQVMVLAGAQCALYAVCQCLFERGDEVIVAEPMYVTYQGVLGACEAQPVQVPVSPEHGFRLDPMAVARAITPRTRGLLLNTPHNPTGAAISPQDMALLAQLCREHDLWLVCDQVYSGLLFDGEPADPLSLPGMAERCVLIDSVSKSHAMSGWRVGWVVGPQPLIAHLATLAMAMLFGLPEFVMAAVCVALEQDLPAVYAMREAYRQRRDQVCAALADCPGVLAHRPAGGMFVMLDIRATGLSAQAFAQRLLLEEGVSLLPGDAFGPSASGHVRMGLVVDAERLEHACKRIAACARRVLAEQACRNIDGEAQNRRVEHKTYQ</sequence>
<name>A0A2S3X576_PSEPU</name>
<dbReference type="InterPro" id="IPR004839">
    <property type="entry name" value="Aminotransferase_I/II_large"/>
</dbReference>
<dbReference type="PANTHER" id="PTHR46383:SF1">
    <property type="entry name" value="ASPARTATE AMINOTRANSFERASE"/>
    <property type="match status" value="1"/>
</dbReference>
<comment type="similarity">
    <text evidence="2 6">Belongs to the class-I pyridoxal-phosphate-dependent aminotransferase family.</text>
</comment>
<dbReference type="InterPro" id="IPR015421">
    <property type="entry name" value="PyrdxlP-dep_Trfase_major"/>
</dbReference>
<evidence type="ECO:0000256" key="6">
    <source>
        <dbReference type="RuleBase" id="RU000481"/>
    </source>
</evidence>
<dbReference type="GO" id="GO:0006520">
    <property type="term" value="P:amino acid metabolic process"/>
    <property type="evidence" value="ECO:0007669"/>
    <property type="project" value="InterPro"/>
</dbReference>
<dbReference type="GO" id="GO:0030170">
    <property type="term" value="F:pyridoxal phosphate binding"/>
    <property type="evidence" value="ECO:0007669"/>
    <property type="project" value="InterPro"/>
</dbReference>
<proteinExistence type="inferred from homology"/>
<evidence type="ECO:0000313" key="9">
    <source>
        <dbReference type="Proteomes" id="UP000237230"/>
    </source>
</evidence>
<evidence type="ECO:0000313" key="8">
    <source>
        <dbReference type="EMBL" id="POG10732.1"/>
    </source>
</evidence>
<keyword evidence="4 6" id="KW-0808">Transferase</keyword>
<evidence type="ECO:0000256" key="2">
    <source>
        <dbReference type="ARBA" id="ARBA00007441"/>
    </source>
</evidence>
<keyword evidence="5" id="KW-0663">Pyridoxal phosphate</keyword>
<gene>
    <name evidence="8" type="ORF">BGP84_13720</name>
</gene>
<evidence type="ECO:0000256" key="4">
    <source>
        <dbReference type="ARBA" id="ARBA00022679"/>
    </source>
</evidence>
<dbReference type="AlphaFoldDB" id="A0A2S3X576"/>
<accession>A0A2S3X576</accession>
<evidence type="ECO:0000256" key="3">
    <source>
        <dbReference type="ARBA" id="ARBA00022576"/>
    </source>
</evidence>
<comment type="cofactor">
    <cofactor evidence="1 6">
        <name>pyridoxal 5'-phosphate</name>
        <dbReference type="ChEBI" id="CHEBI:597326"/>
    </cofactor>
</comment>
<evidence type="ECO:0000256" key="1">
    <source>
        <dbReference type="ARBA" id="ARBA00001933"/>
    </source>
</evidence>
<reference evidence="8 9" key="1">
    <citation type="submission" date="2016-08" db="EMBL/GenBank/DDBJ databases">
        <authorList>
            <person name="Seilhamer J.J."/>
        </authorList>
    </citation>
    <scope>NUCLEOTIDE SEQUENCE [LARGE SCALE GENOMIC DNA]</scope>
    <source>
        <strain evidence="8 9">KH-21-114</strain>
    </source>
</reference>
<comment type="caution">
    <text evidence="8">The sequence shown here is derived from an EMBL/GenBank/DDBJ whole genome shotgun (WGS) entry which is preliminary data.</text>
</comment>
<dbReference type="CDD" id="cd00609">
    <property type="entry name" value="AAT_like"/>
    <property type="match status" value="1"/>
</dbReference>
<evidence type="ECO:0000256" key="5">
    <source>
        <dbReference type="ARBA" id="ARBA00022898"/>
    </source>
</evidence>
<dbReference type="Pfam" id="PF00155">
    <property type="entry name" value="Aminotran_1_2"/>
    <property type="match status" value="1"/>
</dbReference>
<dbReference type="InterPro" id="IPR015424">
    <property type="entry name" value="PyrdxlP-dep_Trfase"/>
</dbReference>
<dbReference type="Gene3D" id="3.40.640.10">
    <property type="entry name" value="Type I PLP-dependent aspartate aminotransferase-like (Major domain)"/>
    <property type="match status" value="1"/>
</dbReference>
<reference evidence="8 9" key="2">
    <citation type="submission" date="2018-03" db="EMBL/GenBank/DDBJ databases">
        <title>Draft genome of Pseudomonas putida strain KH-21-114.</title>
        <authorList>
            <person name="Yoshizawa S."/>
            <person name="Khan N.H."/>
            <person name="Nishimura M."/>
            <person name="Chiura H.X."/>
            <person name="Ogura Y."/>
            <person name="Hayashi T."/>
            <person name="Kogure K."/>
        </authorList>
    </citation>
    <scope>NUCLEOTIDE SEQUENCE [LARGE SCALE GENOMIC DNA]</scope>
    <source>
        <strain evidence="8 9">KH-21-114</strain>
    </source>
</reference>
<protein>
    <recommendedName>
        <fullName evidence="6">Aminotransferase</fullName>
        <ecNumber evidence="6">2.6.1.-</ecNumber>
    </recommendedName>
</protein>
<dbReference type="EC" id="2.6.1.-" evidence="6"/>
<dbReference type="EMBL" id="MINH01000019">
    <property type="protein sequence ID" value="POG10732.1"/>
    <property type="molecule type" value="Genomic_DNA"/>
</dbReference>
<feature type="domain" description="Aminotransferase class I/classII large" evidence="7">
    <location>
        <begin position="33"/>
        <end position="378"/>
    </location>
</feature>
<dbReference type="PROSITE" id="PS00105">
    <property type="entry name" value="AA_TRANSFER_CLASS_1"/>
    <property type="match status" value="1"/>
</dbReference>
<evidence type="ECO:0000259" key="7">
    <source>
        <dbReference type="Pfam" id="PF00155"/>
    </source>
</evidence>
<dbReference type="Proteomes" id="UP000237230">
    <property type="component" value="Unassembled WGS sequence"/>
</dbReference>